<dbReference type="GO" id="GO:0106300">
    <property type="term" value="P:protein-DNA covalent cross-linking repair"/>
    <property type="evidence" value="ECO:0007669"/>
    <property type="project" value="InterPro"/>
</dbReference>
<evidence type="ECO:0000256" key="2">
    <source>
        <dbReference type="ARBA" id="ARBA00022670"/>
    </source>
</evidence>
<dbReference type="InterPro" id="IPR036590">
    <property type="entry name" value="SRAP-like"/>
</dbReference>
<dbReference type="Gene3D" id="3.90.1680.10">
    <property type="entry name" value="SOS response associated peptidase-like"/>
    <property type="match status" value="1"/>
</dbReference>
<keyword evidence="4 8" id="KW-0378">Hydrolase</keyword>
<evidence type="ECO:0000313" key="9">
    <source>
        <dbReference type="EMBL" id="NMP22314.1"/>
    </source>
</evidence>
<comment type="caution">
    <text evidence="9">The sequence shown here is derived from an EMBL/GenBank/DDBJ whole genome shotgun (WGS) entry which is preliminary data.</text>
</comment>
<keyword evidence="5" id="KW-0190">Covalent protein-DNA linkage</keyword>
<dbReference type="PANTHER" id="PTHR13604:SF0">
    <property type="entry name" value="ABASIC SITE PROCESSING PROTEIN HMCES"/>
    <property type="match status" value="1"/>
</dbReference>
<dbReference type="AlphaFoldDB" id="A0A7Y0L5L7"/>
<gene>
    <name evidence="9" type="ORF">HIJ39_08105</name>
</gene>
<dbReference type="EC" id="3.4.-.-" evidence="8"/>
<dbReference type="PANTHER" id="PTHR13604">
    <property type="entry name" value="DC12-RELATED"/>
    <property type="match status" value="1"/>
</dbReference>
<comment type="similarity">
    <text evidence="1 8">Belongs to the SOS response-associated peptidase family.</text>
</comment>
<dbReference type="EMBL" id="JABBVZ010000020">
    <property type="protein sequence ID" value="NMP22314.1"/>
    <property type="molecule type" value="Genomic_DNA"/>
</dbReference>
<dbReference type="SUPFAM" id="SSF143081">
    <property type="entry name" value="BB1717-like"/>
    <property type="match status" value="1"/>
</dbReference>
<dbReference type="GO" id="GO:0008233">
    <property type="term" value="F:peptidase activity"/>
    <property type="evidence" value="ECO:0007669"/>
    <property type="project" value="UniProtKB-KW"/>
</dbReference>
<sequence length="212" mass="24283">MCGRLTQHWTIKDWNQVWAAEWRADRYRPRYNVAPGTEVLALVKSRQGPVVGGLLYWGLPNPRGGLVINARAETLFSRPMFRPLLSNGRAVVPMNGYYEWHHETHQPYYLTDKHSPLWALALYRRDTDRARLVIITRPASRMLESLHPRMPLLADRELAEGWLSDQGDIPRGVLDHLMAFDTPGIEVVPVSRTVNSSRNEGPELIRPLTEDA</sequence>
<keyword evidence="10" id="KW-1185">Reference proteome</keyword>
<organism evidence="9 10">
    <name type="scientific">Sulfobacillus harzensis</name>
    <dbReference type="NCBI Taxonomy" id="2729629"/>
    <lineage>
        <taxon>Bacteria</taxon>
        <taxon>Bacillati</taxon>
        <taxon>Bacillota</taxon>
        <taxon>Clostridia</taxon>
        <taxon>Eubacteriales</taxon>
        <taxon>Clostridiales Family XVII. Incertae Sedis</taxon>
        <taxon>Sulfobacillus</taxon>
    </lineage>
</organism>
<keyword evidence="7" id="KW-0456">Lyase</keyword>
<accession>A0A7Y0L5L7</accession>
<dbReference type="RefSeq" id="WP_169098503.1">
    <property type="nucleotide sequence ID" value="NZ_JABBVZ010000020.1"/>
</dbReference>
<name>A0A7Y0L5L7_9FIRM</name>
<dbReference type="GO" id="GO:0003697">
    <property type="term" value="F:single-stranded DNA binding"/>
    <property type="evidence" value="ECO:0007669"/>
    <property type="project" value="InterPro"/>
</dbReference>
<evidence type="ECO:0000256" key="3">
    <source>
        <dbReference type="ARBA" id="ARBA00022763"/>
    </source>
</evidence>
<protein>
    <recommendedName>
        <fullName evidence="8">Abasic site processing protein</fullName>
        <ecNumber evidence="8">3.4.-.-</ecNumber>
    </recommendedName>
</protein>
<evidence type="ECO:0000256" key="4">
    <source>
        <dbReference type="ARBA" id="ARBA00022801"/>
    </source>
</evidence>
<evidence type="ECO:0000256" key="1">
    <source>
        <dbReference type="ARBA" id="ARBA00008136"/>
    </source>
</evidence>
<evidence type="ECO:0000256" key="8">
    <source>
        <dbReference type="RuleBase" id="RU364100"/>
    </source>
</evidence>
<keyword evidence="3" id="KW-0227">DNA damage</keyword>
<keyword evidence="6" id="KW-0238">DNA-binding</keyword>
<dbReference type="GO" id="GO:0006508">
    <property type="term" value="P:proteolysis"/>
    <property type="evidence" value="ECO:0007669"/>
    <property type="project" value="UniProtKB-KW"/>
</dbReference>
<keyword evidence="2 8" id="KW-0645">Protease</keyword>
<reference evidence="9 10" key="1">
    <citation type="submission" date="2020-04" db="EMBL/GenBank/DDBJ databases">
        <authorList>
            <person name="Zhang R."/>
            <person name="Schippers A."/>
        </authorList>
    </citation>
    <scope>NUCLEOTIDE SEQUENCE [LARGE SCALE GENOMIC DNA]</scope>
    <source>
        <strain evidence="9 10">DSM 109850</strain>
    </source>
</reference>
<dbReference type="GO" id="GO:0016829">
    <property type="term" value="F:lyase activity"/>
    <property type="evidence" value="ECO:0007669"/>
    <property type="project" value="UniProtKB-KW"/>
</dbReference>
<evidence type="ECO:0000256" key="7">
    <source>
        <dbReference type="ARBA" id="ARBA00023239"/>
    </source>
</evidence>
<dbReference type="Pfam" id="PF02586">
    <property type="entry name" value="SRAP"/>
    <property type="match status" value="1"/>
</dbReference>
<evidence type="ECO:0000313" key="10">
    <source>
        <dbReference type="Proteomes" id="UP000533476"/>
    </source>
</evidence>
<dbReference type="Proteomes" id="UP000533476">
    <property type="component" value="Unassembled WGS sequence"/>
</dbReference>
<proteinExistence type="inferred from homology"/>
<evidence type="ECO:0000256" key="5">
    <source>
        <dbReference type="ARBA" id="ARBA00023124"/>
    </source>
</evidence>
<dbReference type="InterPro" id="IPR003738">
    <property type="entry name" value="SRAP"/>
</dbReference>
<evidence type="ECO:0000256" key="6">
    <source>
        <dbReference type="ARBA" id="ARBA00023125"/>
    </source>
</evidence>